<reference evidence="3" key="3">
    <citation type="submission" date="2019-02" db="EMBL/GenBank/DDBJ databases">
        <title>Genetic diversity of Spodoptera frugiperda multiple nucleopolyhedovirus and pathogenicity against corn- and rice-strain S. frugiperda larvae.</title>
        <authorList>
            <person name="Harrison R.L."/>
            <person name="Rowley D.L."/>
            <person name="Popham H.J."/>
        </authorList>
    </citation>
    <scope>NUCLEOTIDE SEQUENCE</scope>
    <source>
        <strain evidence="3">IIBBL BCIPV 1197</strain>
    </source>
</reference>
<name>E9L6B7_NPVSF</name>
<evidence type="ECO:0000313" key="1">
    <source>
        <dbReference type="EMBL" id="ADV91355.1"/>
    </source>
</evidence>
<organism evidence="1">
    <name type="scientific">Spodoptera frugiperda nuclear polyhedrosis virus</name>
    <name type="common">SfNPV</name>
    <dbReference type="NCBI Taxonomy" id="10455"/>
    <lineage>
        <taxon>Viruses</taxon>
        <taxon>Viruses incertae sedis</taxon>
        <taxon>Naldaviricetes</taxon>
        <taxon>Lefavirales</taxon>
        <taxon>Baculoviridae</taxon>
        <taxon>Alphabaculovirus</taxon>
        <taxon>Alphabaculovirus spofrugiperdae</taxon>
    </lineage>
</organism>
<accession>E9L6B7</accession>
<dbReference type="EMBL" id="JF899325">
    <property type="protein sequence ID" value="AFH59066.1"/>
    <property type="molecule type" value="Genomic_DNA"/>
</dbReference>
<protein>
    <submittedName>
        <fullName evidence="1">Uncharacterized protein</fullName>
    </submittedName>
</protein>
<reference evidence="2" key="2">
    <citation type="journal article" date="2012" name="J. Invertebr. Pathol.">
        <title>Analysis of a naturally-occurring deletion mutant of Spodoptera frugiperda multiple nucleopolyhedrovirus reveals sf58 as a new per os infectivity factor of lepidopteran-infecting baculoviruses.</title>
        <authorList>
            <person name="Simon O."/>
            <person name="Palma L."/>
            <person name="Williams T."/>
            <person name="Lopez-Ferber M."/>
            <person name="Caballero P."/>
        </authorList>
    </citation>
    <scope>NUCLEOTIDE SEQUENCE</scope>
    <source>
        <strain evidence="2">Nicaraguan</strain>
    </source>
</reference>
<sequence length="139" mass="16666">MLVLLKNSYKTAMFAFKCPYTENYISVYLNYKTYYFDYYELMVLLEIFCGGQDNILKKGGCDKIINRLKKARFIKIHEAIVLLDCFLNTEKIQKYERNISQAVKIQKEYVVVIIFFYFNKNTFYKCVCVFIYFNNSKSI</sequence>
<dbReference type="EMBL" id="MK503925">
    <property type="protein sequence ID" value="QED40322.1"/>
    <property type="molecule type" value="Genomic_DNA"/>
</dbReference>
<evidence type="ECO:0000313" key="2">
    <source>
        <dbReference type="EMBL" id="AFH59066.1"/>
    </source>
</evidence>
<dbReference type="EMBL" id="HM595733">
    <property type="protein sequence ID" value="ADV91355.1"/>
    <property type="molecule type" value="Genomic_DNA"/>
</dbReference>
<gene>
    <name evidence="1" type="ORF">Sf122</name>
</gene>
<reference evidence="1" key="1">
    <citation type="journal article" date="2011" name="J. Invertebr. Pathol.">
        <title>Sequence comparison between three geographically distinct Spodoptera frugiperda multiple nucleopolyhedrovirus isolates: Detecting positively selected genes.</title>
        <authorList>
            <person name="Simon O."/>
            <person name="Palma L."/>
            <person name="Beperet I."/>
            <person name="Munoz D."/>
            <person name="Lopez-Ferber M."/>
            <person name="Caballero P."/>
            <person name="Williams T."/>
        </authorList>
    </citation>
    <scope>NUCLEOTIDE SEQUENCE</scope>
    <source>
        <strain evidence="1">Nicaraguan</strain>
    </source>
</reference>
<organismHost>
    <name type="scientific">Lepidoptera</name>
    <name type="common">moths &amp; butterflies</name>
    <dbReference type="NCBI Taxonomy" id="7088"/>
</organismHost>
<proteinExistence type="predicted"/>
<evidence type="ECO:0000313" key="3">
    <source>
        <dbReference type="EMBL" id="QED40322.1"/>
    </source>
</evidence>